<dbReference type="PANTHER" id="PTHR11188:SF161">
    <property type="entry name" value="PH-RESPONSE REGULATOR PROTEIN PALF_RIM8"/>
    <property type="match status" value="1"/>
</dbReference>
<dbReference type="InterPro" id="IPR014752">
    <property type="entry name" value="Arrestin-like_C"/>
</dbReference>
<name>A0A9P4R615_9PLEO</name>
<dbReference type="InterPro" id="IPR011021">
    <property type="entry name" value="Arrestin-like_N"/>
</dbReference>
<accession>A0A9P4R615</accession>
<dbReference type="Proteomes" id="UP000799444">
    <property type="component" value="Unassembled WGS sequence"/>
</dbReference>
<dbReference type="EMBL" id="ML996102">
    <property type="protein sequence ID" value="KAF2739938.1"/>
    <property type="molecule type" value="Genomic_DNA"/>
</dbReference>
<dbReference type="AlphaFoldDB" id="A0A9P4R615"/>
<dbReference type="OrthoDB" id="2333384at2759"/>
<reference evidence="2" key="1">
    <citation type="journal article" date="2020" name="Stud. Mycol.">
        <title>101 Dothideomycetes genomes: a test case for predicting lifestyles and emergence of pathogens.</title>
        <authorList>
            <person name="Haridas S."/>
            <person name="Albert R."/>
            <person name="Binder M."/>
            <person name="Bloem J."/>
            <person name="Labutti K."/>
            <person name="Salamov A."/>
            <person name="Andreopoulos B."/>
            <person name="Baker S."/>
            <person name="Barry K."/>
            <person name="Bills G."/>
            <person name="Bluhm B."/>
            <person name="Cannon C."/>
            <person name="Castanera R."/>
            <person name="Culley D."/>
            <person name="Daum C."/>
            <person name="Ezra D."/>
            <person name="Gonzalez J."/>
            <person name="Henrissat B."/>
            <person name="Kuo A."/>
            <person name="Liang C."/>
            <person name="Lipzen A."/>
            <person name="Lutzoni F."/>
            <person name="Magnuson J."/>
            <person name="Mondo S."/>
            <person name="Nolan M."/>
            <person name="Ohm R."/>
            <person name="Pangilinan J."/>
            <person name="Park H.-J."/>
            <person name="Ramirez L."/>
            <person name="Alfaro M."/>
            <person name="Sun H."/>
            <person name="Tritt A."/>
            <person name="Yoshinaga Y."/>
            <person name="Zwiers L.-H."/>
            <person name="Turgeon B."/>
            <person name="Goodwin S."/>
            <person name="Spatafora J."/>
            <person name="Crous P."/>
            <person name="Grigoriev I."/>
        </authorList>
    </citation>
    <scope>NUCLEOTIDE SEQUENCE</scope>
    <source>
        <strain evidence="2">CBS 125425</strain>
    </source>
</reference>
<evidence type="ECO:0000259" key="1">
    <source>
        <dbReference type="Pfam" id="PF00339"/>
    </source>
</evidence>
<feature type="domain" description="Arrestin-like N-terminal" evidence="1">
    <location>
        <begin position="8"/>
        <end position="107"/>
    </location>
</feature>
<evidence type="ECO:0000313" key="2">
    <source>
        <dbReference type="EMBL" id="KAF2739938.1"/>
    </source>
</evidence>
<proteinExistence type="predicted"/>
<dbReference type="GO" id="GO:0070086">
    <property type="term" value="P:ubiquitin-dependent endocytosis"/>
    <property type="evidence" value="ECO:0007669"/>
    <property type="project" value="TreeGrafter"/>
</dbReference>
<gene>
    <name evidence="2" type="ORF">EJ04DRAFT_548837</name>
</gene>
<evidence type="ECO:0000313" key="3">
    <source>
        <dbReference type="Proteomes" id="UP000799444"/>
    </source>
</evidence>
<dbReference type="GO" id="GO:0030674">
    <property type="term" value="F:protein-macromolecule adaptor activity"/>
    <property type="evidence" value="ECO:0007669"/>
    <property type="project" value="TreeGrafter"/>
</dbReference>
<dbReference type="Pfam" id="PF00339">
    <property type="entry name" value="Arrestin_N"/>
    <property type="match status" value="1"/>
</dbReference>
<organism evidence="2 3">
    <name type="scientific">Polyplosphaeria fusca</name>
    <dbReference type="NCBI Taxonomy" id="682080"/>
    <lineage>
        <taxon>Eukaryota</taxon>
        <taxon>Fungi</taxon>
        <taxon>Dikarya</taxon>
        <taxon>Ascomycota</taxon>
        <taxon>Pezizomycotina</taxon>
        <taxon>Dothideomycetes</taxon>
        <taxon>Pleosporomycetidae</taxon>
        <taxon>Pleosporales</taxon>
        <taxon>Tetraplosphaeriaceae</taxon>
        <taxon>Polyplosphaeria</taxon>
    </lineage>
</organism>
<dbReference type="GO" id="GO:0005829">
    <property type="term" value="C:cytosol"/>
    <property type="evidence" value="ECO:0007669"/>
    <property type="project" value="TreeGrafter"/>
</dbReference>
<sequence>MAQPDLRVILDGDSSRLYRQGEQVKGRVVLVLQEPEDIRALKLNFVGACITRTTRPIYLGANGADARKSRRDFEERIELFNLERIFVSGGSLTASKHCWNFEFTFPLLTESRHSRWGQGTKYAKDPHPLPPSFQVQTNSPGGQAAISYDLHAQLVRYGSKSSVRANQMVAYQPKSRNEALEVPITSRVLYNQTFKPFKSSRTAMDKVLRKVTRKASATSISPRIIPTIHHPERIAPRQNILLGLSLSVAEANAEPDERLECILDSLTISIATYTSSRCGKSLKQPEDVMSKHMTCIQKQNMNKPLTFDAPTPLTTNFRLVDDAECVPSFRTYSINRAYSMTVTMGIRCRERKFVIKCSMPLEILPRMTLAPLNTRVRDDDEVPVDPLPLYMPRAPSSELAPDYETLYSLSPTPSYARSFADAISSSTGSGASTPQSGASTPASEIEQPVFAVGAGC</sequence>
<protein>
    <recommendedName>
        <fullName evidence="1">Arrestin-like N-terminal domain-containing protein</fullName>
    </recommendedName>
</protein>
<dbReference type="Gene3D" id="2.60.40.640">
    <property type="match status" value="1"/>
</dbReference>
<dbReference type="GO" id="GO:0005886">
    <property type="term" value="C:plasma membrane"/>
    <property type="evidence" value="ECO:0007669"/>
    <property type="project" value="TreeGrafter"/>
</dbReference>
<comment type="caution">
    <text evidence="2">The sequence shown here is derived from an EMBL/GenBank/DDBJ whole genome shotgun (WGS) entry which is preliminary data.</text>
</comment>
<dbReference type="PANTHER" id="PTHR11188">
    <property type="entry name" value="ARRESTIN DOMAIN CONTAINING PROTEIN"/>
    <property type="match status" value="1"/>
</dbReference>
<dbReference type="GO" id="GO:0031625">
    <property type="term" value="F:ubiquitin protein ligase binding"/>
    <property type="evidence" value="ECO:0007669"/>
    <property type="project" value="TreeGrafter"/>
</dbReference>
<keyword evidence="3" id="KW-1185">Reference proteome</keyword>
<dbReference type="InterPro" id="IPR050357">
    <property type="entry name" value="Arrestin_domain-protein"/>
</dbReference>